<dbReference type="InterPro" id="IPR032799">
    <property type="entry name" value="TAXi_C"/>
</dbReference>
<accession>A0ABR0WUZ7</accession>
<dbReference type="InterPro" id="IPR032861">
    <property type="entry name" value="TAXi_N"/>
</dbReference>
<gene>
    <name evidence="3" type="ORF">DH2020_015708</name>
</gene>
<dbReference type="PROSITE" id="PS51767">
    <property type="entry name" value="PEPTIDASE_A1"/>
    <property type="match status" value="1"/>
</dbReference>
<dbReference type="PANTHER" id="PTHR47965">
    <property type="entry name" value="ASPARTYL PROTEASE-RELATED"/>
    <property type="match status" value="1"/>
</dbReference>
<dbReference type="EMBL" id="JABTTQ020000008">
    <property type="protein sequence ID" value="KAK6150776.1"/>
    <property type="molecule type" value="Genomic_DNA"/>
</dbReference>
<feature type="domain" description="Peptidase A1" evidence="2">
    <location>
        <begin position="1"/>
        <end position="281"/>
    </location>
</feature>
<dbReference type="Pfam" id="PF14541">
    <property type="entry name" value="TAXi_C"/>
    <property type="match status" value="1"/>
</dbReference>
<sequence>MFCACIRYVGFDRIKRFPFQLSDPYLMEGLASPSAGVIGLGRTRISLQAQLASTFRIRQKFALCLPSSPGNKGNMIVGQTAYENPFREISNSLLTTPLIRNPVSTYGNDQMGNLTVEYFINVQSIKVGDKTLSLNKTLLSIDENSGSGGTSIWTVRAYTSLVGSVYRALVKEFVKAVASTKIKRVAFVAPFGACFDSKTIGRSKTGPQVPTIDFVLQSHNVYWRFYGSNSMVRVSNNVMCLAFVEGEINLLGPTTSIVVGGYQMENYLLEFDVDNSRLGFSPSLLLHDTSCSKFGAS</sequence>
<dbReference type="Pfam" id="PF14543">
    <property type="entry name" value="TAXi_N"/>
    <property type="match status" value="1"/>
</dbReference>
<protein>
    <recommendedName>
        <fullName evidence="2">Peptidase A1 domain-containing protein</fullName>
    </recommendedName>
</protein>
<dbReference type="InterPro" id="IPR001461">
    <property type="entry name" value="Aspartic_peptidase_A1"/>
</dbReference>
<reference evidence="3 4" key="1">
    <citation type="journal article" date="2021" name="Comput. Struct. Biotechnol. J.">
        <title>De novo genome assembly of the potent medicinal plant Rehmannia glutinosa using nanopore technology.</title>
        <authorList>
            <person name="Ma L."/>
            <person name="Dong C."/>
            <person name="Song C."/>
            <person name="Wang X."/>
            <person name="Zheng X."/>
            <person name="Niu Y."/>
            <person name="Chen S."/>
            <person name="Feng W."/>
        </authorList>
    </citation>
    <scope>NUCLEOTIDE SEQUENCE [LARGE SCALE GENOMIC DNA]</scope>
    <source>
        <strain evidence="3">DH-2019</strain>
    </source>
</reference>
<name>A0ABR0WUZ7_REHGL</name>
<dbReference type="PANTHER" id="PTHR47965:SF68">
    <property type="entry name" value="BASIC 7S GLOBULIN-LIKE"/>
    <property type="match status" value="1"/>
</dbReference>
<keyword evidence="4" id="KW-1185">Reference proteome</keyword>
<proteinExistence type="inferred from homology"/>
<dbReference type="InterPro" id="IPR033121">
    <property type="entry name" value="PEPTIDASE_A1"/>
</dbReference>
<dbReference type="Proteomes" id="UP001318860">
    <property type="component" value="Unassembled WGS sequence"/>
</dbReference>
<organism evidence="3 4">
    <name type="scientific">Rehmannia glutinosa</name>
    <name type="common">Chinese foxglove</name>
    <dbReference type="NCBI Taxonomy" id="99300"/>
    <lineage>
        <taxon>Eukaryota</taxon>
        <taxon>Viridiplantae</taxon>
        <taxon>Streptophyta</taxon>
        <taxon>Embryophyta</taxon>
        <taxon>Tracheophyta</taxon>
        <taxon>Spermatophyta</taxon>
        <taxon>Magnoliopsida</taxon>
        <taxon>eudicotyledons</taxon>
        <taxon>Gunneridae</taxon>
        <taxon>Pentapetalae</taxon>
        <taxon>asterids</taxon>
        <taxon>lamiids</taxon>
        <taxon>Lamiales</taxon>
        <taxon>Orobanchaceae</taxon>
        <taxon>Rehmannieae</taxon>
        <taxon>Rehmannia</taxon>
    </lineage>
</organism>
<dbReference type="Gene3D" id="2.40.70.10">
    <property type="entry name" value="Acid Proteases"/>
    <property type="match status" value="2"/>
</dbReference>
<dbReference type="SUPFAM" id="SSF50630">
    <property type="entry name" value="Acid proteases"/>
    <property type="match status" value="1"/>
</dbReference>
<evidence type="ECO:0000256" key="1">
    <source>
        <dbReference type="ARBA" id="ARBA00007447"/>
    </source>
</evidence>
<comment type="similarity">
    <text evidence="1">Belongs to the peptidase A1 family.</text>
</comment>
<evidence type="ECO:0000313" key="3">
    <source>
        <dbReference type="EMBL" id="KAK6150776.1"/>
    </source>
</evidence>
<evidence type="ECO:0000313" key="4">
    <source>
        <dbReference type="Proteomes" id="UP001318860"/>
    </source>
</evidence>
<evidence type="ECO:0000259" key="2">
    <source>
        <dbReference type="PROSITE" id="PS51767"/>
    </source>
</evidence>
<comment type="caution">
    <text evidence="3">The sequence shown here is derived from an EMBL/GenBank/DDBJ whole genome shotgun (WGS) entry which is preliminary data.</text>
</comment>
<dbReference type="InterPro" id="IPR021109">
    <property type="entry name" value="Peptidase_aspartic_dom_sf"/>
</dbReference>